<dbReference type="Gene3D" id="3.40.30.10">
    <property type="entry name" value="Glutaredoxin"/>
    <property type="match status" value="1"/>
</dbReference>
<dbReference type="SUPFAM" id="SSF52833">
    <property type="entry name" value="Thioredoxin-like"/>
    <property type="match status" value="1"/>
</dbReference>
<evidence type="ECO:0000256" key="1">
    <source>
        <dbReference type="ARBA" id="ARBA00022559"/>
    </source>
</evidence>
<evidence type="ECO:0000256" key="3">
    <source>
        <dbReference type="ARBA" id="ARBA00023002"/>
    </source>
</evidence>
<evidence type="ECO:0000313" key="8">
    <source>
        <dbReference type="EMBL" id="CAH2030438.1"/>
    </source>
</evidence>
<evidence type="ECO:0000259" key="7">
    <source>
        <dbReference type="PROSITE" id="PS51352"/>
    </source>
</evidence>
<name>A0ABM9D5C9_9BACT</name>
<keyword evidence="1 6" id="KW-0575">Peroxidase</keyword>
<comment type="subunit">
    <text evidence="6">Homodimer.</text>
</comment>
<dbReference type="NCBIfam" id="NF001808">
    <property type="entry name" value="PRK00522.1"/>
    <property type="match status" value="1"/>
</dbReference>
<dbReference type="PROSITE" id="PS01265">
    <property type="entry name" value="TPX"/>
    <property type="match status" value="1"/>
</dbReference>
<dbReference type="HAMAP" id="MF_00269">
    <property type="entry name" value="Tpx"/>
    <property type="match status" value="1"/>
</dbReference>
<organism evidence="8 9">
    <name type="scientific">Trichlorobacter ammonificans</name>
    <dbReference type="NCBI Taxonomy" id="2916410"/>
    <lineage>
        <taxon>Bacteria</taxon>
        <taxon>Pseudomonadati</taxon>
        <taxon>Thermodesulfobacteriota</taxon>
        <taxon>Desulfuromonadia</taxon>
        <taxon>Geobacterales</taxon>
        <taxon>Geobacteraceae</taxon>
        <taxon>Trichlorobacter</taxon>
    </lineage>
</organism>
<dbReference type="InterPro" id="IPR036249">
    <property type="entry name" value="Thioredoxin-like_sf"/>
</dbReference>
<evidence type="ECO:0000256" key="2">
    <source>
        <dbReference type="ARBA" id="ARBA00022862"/>
    </source>
</evidence>
<keyword evidence="3 6" id="KW-0560">Oxidoreductase</keyword>
<dbReference type="Proteomes" id="UP001295463">
    <property type="component" value="Chromosome"/>
</dbReference>
<keyword evidence="5 6" id="KW-0676">Redox-active center</keyword>
<feature type="active site" description="Cysteine sulfenic acid (-SOH) intermediate" evidence="6">
    <location>
        <position position="70"/>
    </location>
</feature>
<proteinExistence type="inferred from homology"/>
<dbReference type="InterPro" id="IPR050455">
    <property type="entry name" value="Tpx_Peroxidase_subfamily"/>
</dbReference>
<dbReference type="InterPro" id="IPR002065">
    <property type="entry name" value="TPX"/>
</dbReference>
<accession>A0ABM9D5C9</accession>
<evidence type="ECO:0000256" key="6">
    <source>
        <dbReference type="HAMAP-Rule" id="MF_00269"/>
    </source>
</evidence>
<comment type="similarity">
    <text evidence="6">Belongs to the peroxiredoxin family. Tpx subfamily.</text>
</comment>
<keyword evidence="9" id="KW-1185">Reference proteome</keyword>
<dbReference type="PANTHER" id="PTHR43110">
    <property type="entry name" value="THIOL PEROXIDASE"/>
    <property type="match status" value="1"/>
</dbReference>
<feature type="domain" description="Thioredoxin" evidence="7">
    <location>
        <begin position="28"/>
        <end position="177"/>
    </location>
</feature>
<keyword evidence="4" id="KW-1015">Disulfide bond</keyword>
<dbReference type="Pfam" id="PF08534">
    <property type="entry name" value="Redoxin"/>
    <property type="match status" value="1"/>
</dbReference>
<gene>
    <name evidence="6 8" type="primary">tpx</name>
    <name evidence="8" type="ORF">GEAMG1_0626</name>
</gene>
<evidence type="ECO:0000256" key="5">
    <source>
        <dbReference type="ARBA" id="ARBA00023284"/>
    </source>
</evidence>
<dbReference type="InterPro" id="IPR018219">
    <property type="entry name" value="Tpx_CS"/>
</dbReference>
<sequence length="177" mass="19360">MYPEESMNERTGVITFKGNPFTLLGPALKVGDRAPDFSVVDTALAPVSLASSAGKIRIISAVPSLDTPVCDTETRRFNQEAANLPDNVVLLTISLDLPFAQKRWCGAAGIDRVVTLSDYRDRSFGLNYGVLIKELLLLSRCIFIVDATDTIRYVQQVPEVTQEPDYAAVLDAVRALL</sequence>
<dbReference type="InterPro" id="IPR013740">
    <property type="entry name" value="Redoxin"/>
</dbReference>
<reference evidence="8 9" key="1">
    <citation type="submission" date="2022-03" db="EMBL/GenBank/DDBJ databases">
        <authorList>
            <person name="Koch H."/>
        </authorList>
    </citation>
    <scope>NUCLEOTIDE SEQUENCE [LARGE SCALE GENOMIC DNA]</scope>
    <source>
        <strain evidence="8 9">G1</strain>
    </source>
</reference>
<keyword evidence="2 6" id="KW-0049">Antioxidant</keyword>
<comment type="caution">
    <text evidence="6">Lacks conserved residue(s) required for the propagation of feature annotation.</text>
</comment>
<comment type="function">
    <text evidence="6">Thiol-specific peroxidase that catalyzes the reduction of hydrogen peroxide and organic hydroperoxides to water and alcohols, respectively. Plays a role in cell protection against oxidative stress by detoxifying peroxides.</text>
</comment>
<protein>
    <recommendedName>
        <fullName evidence="6">Thiol peroxidase</fullName>
        <shortName evidence="6">Tpx</shortName>
        <ecNumber evidence="6">1.11.1.24</ecNumber>
    </recommendedName>
    <alternativeName>
        <fullName evidence="6">Peroxiredoxin tpx</fullName>
        <shortName evidence="6">Prx</shortName>
    </alternativeName>
    <alternativeName>
        <fullName evidence="6">Thioredoxin peroxidase</fullName>
    </alternativeName>
    <alternativeName>
        <fullName evidence="6">Thioredoxin-dependent peroxiredoxin</fullName>
    </alternativeName>
</protein>
<dbReference type="PANTHER" id="PTHR43110:SF1">
    <property type="entry name" value="THIOL PEROXIDASE"/>
    <property type="match status" value="1"/>
</dbReference>
<dbReference type="PROSITE" id="PS51352">
    <property type="entry name" value="THIOREDOXIN_2"/>
    <property type="match status" value="1"/>
</dbReference>
<dbReference type="InterPro" id="IPR013766">
    <property type="entry name" value="Thioredoxin_domain"/>
</dbReference>
<comment type="catalytic activity">
    <reaction evidence="6">
        <text>a hydroperoxide + [thioredoxin]-dithiol = an alcohol + [thioredoxin]-disulfide + H2O</text>
        <dbReference type="Rhea" id="RHEA:62620"/>
        <dbReference type="Rhea" id="RHEA-COMP:10698"/>
        <dbReference type="Rhea" id="RHEA-COMP:10700"/>
        <dbReference type="ChEBI" id="CHEBI:15377"/>
        <dbReference type="ChEBI" id="CHEBI:29950"/>
        <dbReference type="ChEBI" id="CHEBI:30879"/>
        <dbReference type="ChEBI" id="CHEBI:35924"/>
        <dbReference type="ChEBI" id="CHEBI:50058"/>
        <dbReference type="EC" id="1.11.1.24"/>
    </reaction>
</comment>
<dbReference type="GO" id="GO:0140824">
    <property type="term" value="F:thioredoxin-dependent peroxiredoxin activity"/>
    <property type="evidence" value="ECO:0007669"/>
    <property type="project" value="UniProtKB-EC"/>
</dbReference>
<evidence type="ECO:0000313" key="9">
    <source>
        <dbReference type="Proteomes" id="UP001295463"/>
    </source>
</evidence>
<dbReference type="CDD" id="cd03014">
    <property type="entry name" value="PRX_Atyp2cys"/>
    <property type="match status" value="1"/>
</dbReference>
<dbReference type="EMBL" id="OW150024">
    <property type="protein sequence ID" value="CAH2030438.1"/>
    <property type="molecule type" value="Genomic_DNA"/>
</dbReference>
<dbReference type="EC" id="1.11.1.24" evidence="6"/>
<evidence type="ECO:0000256" key="4">
    <source>
        <dbReference type="ARBA" id="ARBA00023157"/>
    </source>
</evidence>